<evidence type="ECO:0008006" key="3">
    <source>
        <dbReference type="Google" id="ProtNLM"/>
    </source>
</evidence>
<name>A0ABR7X1E9_9SPHI</name>
<evidence type="ECO:0000313" key="2">
    <source>
        <dbReference type="Proteomes" id="UP000618754"/>
    </source>
</evidence>
<dbReference type="RefSeq" id="WP_191174212.1">
    <property type="nucleotide sequence ID" value="NZ_JACWMW010000001.1"/>
</dbReference>
<comment type="caution">
    <text evidence="1">The sequence shown here is derived from an EMBL/GenBank/DDBJ whole genome shotgun (WGS) entry which is preliminary data.</text>
</comment>
<gene>
    <name evidence="1" type="ORF">IDJ75_03505</name>
</gene>
<protein>
    <recommendedName>
        <fullName evidence="3">UspA domain-containing protein</fullName>
    </recommendedName>
</protein>
<proteinExistence type="predicted"/>
<dbReference type="Proteomes" id="UP000618754">
    <property type="component" value="Unassembled WGS sequence"/>
</dbReference>
<keyword evidence="2" id="KW-1185">Reference proteome</keyword>
<dbReference type="EMBL" id="JACWMW010000001">
    <property type="protein sequence ID" value="MBD1384331.1"/>
    <property type="molecule type" value="Genomic_DNA"/>
</dbReference>
<sequence>MKVILMLTDFSENADHAAKTVAKVAPQLNTIFCFTIPITTTAAALDLFRSLAK</sequence>
<reference evidence="1 2" key="1">
    <citation type="submission" date="2020-09" db="EMBL/GenBank/DDBJ databases">
        <title>Novel species of Mucilaginibacter isolated from a glacier on the Tibetan Plateau.</title>
        <authorList>
            <person name="Liu Q."/>
            <person name="Xin Y.-H."/>
        </authorList>
    </citation>
    <scope>NUCLEOTIDE SEQUENCE [LARGE SCALE GENOMIC DNA]</scope>
    <source>
        <strain evidence="1 2">CGMCC 1.13878</strain>
    </source>
</reference>
<accession>A0ABR7X1E9</accession>
<evidence type="ECO:0000313" key="1">
    <source>
        <dbReference type="EMBL" id="MBD1384331.1"/>
    </source>
</evidence>
<organism evidence="1 2">
    <name type="scientific">Mucilaginibacter rigui</name>
    <dbReference type="NCBI Taxonomy" id="534635"/>
    <lineage>
        <taxon>Bacteria</taxon>
        <taxon>Pseudomonadati</taxon>
        <taxon>Bacteroidota</taxon>
        <taxon>Sphingobacteriia</taxon>
        <taxon>Sphingobacteriales</taxon>
        <taxon>Sphingobacteriaceae</taxon>
        <taxon>Mucilaginibacter</taxon>
    </lineage>
</organism>